<name>A0A1A9ZCL4_GLOPL</name>
<reference evidence="2" key="1">
    <citation type="submission" date="2014-03" db="EMBL/GenBank/DDBJ databases">
        <authorList>
            <person name="Aksoy S."/>
            <person name="Warren W."/>
            <person name="Wilson R.K."/>
        </authorList>
    </citation>
    <scope>NUCLEOTIDE SEQUENCE [LARGE SCALE GENOMIC DNA]</scope>
    <source>
        <strain evidence="2">IAEA</strain>
    </source>
</reference>
<organism evidence="1 2">
    <name type="scientific">Glossina pallidipes</name>
    <name type="common">Tsetse fly</name>
    <dbReference type="NCBI Taxonomy" id="7398"/>
    <lineage>
        <taxon>Eukaryota</taxon>
        <taxon>Metazoa</taxon>
        <taxon>Ecdysozoa</taxon>
        <taxon>Arthropoda</taxon>
        <taxon>Hexapoda</taxon>
        <taxon>Insecta</taxon>
        <taxon>Pterygota</taxon>
        <taxon>Neoptera</taxon>
        <taxon>Endopterygota</taxon>
        <taxon>Diptera</taxon>
        <taxon>Brachycera</taxon>
        <taxon>Muscomorpha</taxon>
        <taxon>Hippoboscoidea</taxon>
        <taxon>Glossinidae</taxon>
        <taxon>Glossina</taxon>
    </lineage>
</organism>
<accession>A0A1A9ZCL4</accession>
<dbReference type="VEuPathDB" id="VectorBase:GPAI010594"/>
<dbReference type="EnsemblMetazoa" id="GPAI010594-RA">
    <property type="protein sequence ID" value="GPAI010594-PA"/>
    <property type="gene ID" value="GPAI010594"/>
</dbReference>
<evidence type="ECO:0000313" key="2">
    <source>
        <dbReference type="Proteomes" id="UP000092445"/>
    </source>
</evidence>
<protein>
    <submittedName>
        <fullName evidence="1">Uncharacterized protein</fullName>
    </submittedName>
</protein>
<sequence>MLENVKRKMRRLDKKKSIGRINFCAYLTIMTNQLIGDGKIRIVITAEEDFIGFDVTDVVNRDVISAIVQLLEKTDDSKIVEELEGGPGTTTTTPSADLESLSVTVGLFRDA</sequence>
<evidence type="ECO:0000313" key="1">
    <source>
        <dbReference type="EnsemblMetazoa" id="GPAI010594-PA"/>
    </source>
</evidence>
<dbReference type="Proteomes" id="UP000092445">
    <property type="component" value="Unassembled WGS sequence"/>
</dbReference>
<reference evidence="1" key="2">
    <citation type="submission" date="2020-05" db="UniProtKB">
        <authorList>
            <consortium name="EnsemblMetazoa"/>
        </authorList>
    </citation>
    <scope>IDENTIFICATION</scope>
    <source>
        <strain evidence="1">IAEA</strain>
    </source>
</reference>
<dbReference type="AlphaFoldDB" id="A0A1A9ZCL4"/>
<proteinExistence type="predicted"/>
<keyword evidence="2" id="KW-1185">Reference proteome</keyword>